<accession>A0A1H6AT47</accession>
<dbReference type="Gene3D" id="3.40.50.300">
    <property type="entry name" value="P-loop containing nucleotide triphosphate hydrolases"/>
    <property type="match status" value="1"/>
</dbReference>
<keyword evidence="2" id="KW-1185">Reference proteome</keyword>
<dbReference type="PANTHER" id="PTHR39206:SF1">
    <property type="entry name" value="SLL8004 PROTEIN"/>
    <property type="match status" value="1"/>
</dbReference>
<dbReference type="OrthoDB" id="9791543at2"/>
<dbReference type="PANTHER" id="PTHR39206">
    <property type="entry name" value="SLL8004 PROTEIN"/>
    <property type="match status" value="1"/>
</dbReference>
<name>A0A1H6AT47_9HYPH</name>
<dbReference type="EMBL" id="FNUY01000006">
    <property type="protein sequence ID" value="SEG51869.1"/>
    <property type="molecule type" value="Genomic_DNA"/>
</dbReference>
<proteinExistence type="predicted"/>
<dbReference type="Pfam" id="PF13671">
    <property type="entry name" value="AAA_33"/>
    <property type="match status" value="1"/>
</dbReference>
<gene>
    <name evidence="1" type="ORF">SAMN04488115_106131</name>
</gene>
<sequence>MSNSQPQFCIVAGPDGVGKTTYAFRHIRAVSGSTSFVNLDEIARGLSPLDPSAEQQRAARVALEMTRSLIAERRSFSIETTMSGKTHLRTIAAAREAGFGINLLFFLTASPEVSLSRIARRVSEGGHDVAEVDVRRRFARAIDNLPLYIGAVDQWRVFDNATLRPKAVAEGRRGCIALIERSPTLPDALWAALETLPPCPEA</sequence>
<reference evidence="1 2" key="1">
    <citation type="submission" date="2016-10" db="EMBL/GenBank/DDBJ databases">
        <authorList>
            <person name="de Groot N.N."/>
        </authorList>
    </citation>
    <scope>NUCLEOTIDE SEQUENCE [LARGE SCALE GENOMIC DNA]</scope>
    <source>
        <strain evidence="1 2">DSM 26656</strain>
    </source>
</reference>
<protein>
    <submittedName>
        <fullName evidence="1">Predicted ABC-type ATPase</fullName>
    </submittedName>
</protein>
<evidence type="ECO:0000313" key="1">
    <source>
        <dbReference type="EMBL" id="SEG51869.1"/>
    </source>
</evidence>
<organism evidence="1 2">
    <name type="scientific">Bosea lathyri</name>
    <dbReference type="NCBI Taxonomy" id="1036778"/>
    <lineage>
        <taxon>Bacteria</taxon>
        <taxon>Pseudomonadati</taxon>
        <taxon>Pseudomonadota</taxon>
        <taxon>Alphaproteobacteria</taxon>
        <taxon>Hyphomicrobiales</taxon>
        <taxon>Boseaceae</taxon>
        <taxon>Bosea</taxon>
    </lineage>
</organism>
<dbReference type="Proteomes" id="UP000236743">
    <property type="component" value="Unassembled WGS sequence"/>
</dbReference>
<dbReference type="SUPFAM" id="SSF52540">
    <property type="entry name" value="P-loop containing nucleoside triphosphate hydrolases"/>
    <property type="match status" value="1"/>
</dbReference>
<evidence type="ECO:0000313" key="2">
    <source>
        <dbReference type="Proteomes" id="UP000236743"/>
    </source>
</evidence>
<dbReference type="RefSeq" id="WP_160115794.1">
    <property type="nucleotide sequence ID" value="NZ_FNUY01000006.1"/>
</dbReference>
<dbReference type="InterPro" id="IPR027417">
    <property type="entry name" value="P-loop_NTPase"/>
</dbReference>
<dbReference type="AlphaFoldDB" id="A0A1H6AT47"/>